<sequence length="1604" mass="159922">MSSAVAANMMFPPHRLLSALCFLSVLISGLTAQTVTYDWDADANASNGITNGTGDWNTTGLNWRDELNANGTWANTYTSIARFGNAARVSANTVTIYGTMKLGGIDFASLITTAQSVSGQQYTLNGGTAGVLDFGTNGVITMADGSSGGSPFVTMGSALSIQGTNLTVRKSGGTTTQFITFLMTSNPQLTGTLTVGGANGGIFLRGNPNTFGALDKIVVEANGTFSMTSAGNYNKPFEIAGFGGANQYGAIRVDASNTTLSGLITLTADAAIQTNTGGITGTLITGGITEASPGLGFGRYAPGVGTGTFTLAAPSNYTGATTLGRSGFAGGINILDFSAAAAPVNDLIYNNVPTAGPLNLIGGTGSVTVLQVNGKASTANSQRFGNVTASGLRSTISATSGAGGSVNLTLGSLARTGNGLLTLIKPQSGSIQVGNADGFLGPWATVIDTNGESHWASAVGGELEAFTGDTDYTTGMDLSTLPADSHLRVTDASSGAVDLAAGTTGLGTLTLTDSAARAVALGTGKTLRLGVVGGIQMAPGAGDLTFGELGASGSLSAGGTVANATGHLILSNQTKNSVLTIHSPIVNNGTGSNGAVTLQINGVPGSLTVLTAASTYTGGTSVAGGALEIRHANALGTTGTITVLENASLRLNGGLTMTRSFTVAGSGLGGEGVFRSIAGNNTITGSITQASPSKLVADSGSLTIVGAAATTVVISGTHALTFGGAGNITVTGRISTSSGTTLKEGSGELTLQGSNISTGAFTLNGGTLNLDFSPTTAPTSNILYNGVTAGAMTQNAGVLKLTGKSGASVSQALGAYTVGGPNAIRVVQNGATQVNLSFTTITRSAGGTLALELPTTGAITTTSGTNNALLTGTGGVAYATVGLNDWAATTTAVSSVRNIVGLSSLNLYTASAASSLAAAANIDAIEPLTTLSADTSVATLRFNTAQATTLTQDTTGGRYLTTGGILVTPAVGAFETVISTAFLRAPASATDLVIIQNNTAAPLRITSKITNNAAASPGATGLTKTGPGTLILESTTTYTTGGTYTGTTRIREGILQLVSGTGSAITYPLYPSADFILGSNDVSAKLVIGSGAVAMNPWGGLRIEGTGTANAVVGGATAMSSFHHYADGVHDFRRGFLGGSGPNENNLSLTLSAGTLQLGPVNTFIGKVTLLRNTVEVEKLANIGEASSLGTGSYNAAAAIIDMGTQTTSSVGYTANATIRYIGSTDSVTNRPLYLANSDPEGDVAYAIATLENTGTGTVKFTAPFTVGGNNKAQLIFRLGGTNTGANEIVSIPELTVANPKAVQLEKNGTGTWILTGTSTHTGGTIISNGLLQLGNGGTGGSINAGPIMVQSPGVLGLSRSDRHEVSALISGNGSLTVTNGVSGVSVLSNDNNALTGGTRVLSGSLLVNNPNGVGSPAGYGTITVAANATLGGSGRIAPATGQSITLTGGRLSVGLDGMAAGLLTLQTSGLGSLSLLEDAVLSLDLFGGVGLGDNTGDAAAADRVSIGGAVVLGTGATLQVLNLSNVTTFAAGDSWKLFDWSNLSSLQGSFTQFDLPTLSSELEWDFSQLYTHGVLSVAMVPEPGRAMLLGFAVVGFVMRRRRA</sequence>
<dbReference type="Pfam" id="PF12951">
    <property type="entry name" value="PATR"/>
    <property type="match status" value="6"/>
</dbReference>
<feature type="signal peptide" evidence="2">
    <location>
        <begin position="1"/>
        <end position="32"/>
    </location>
</feature>
<keyword evidence="1 2" id="KW-0732">Signal</keyword>
<dbReference type="OrthoDB" id="173915at2"/>
<keyword evidence="4" id="KW-1185">Reference proteome</keyword>
<accession>A0A1T4XFC9</accession>
<organism evidence="3 4">
    <name type="scientific">Prosthecobacter debontii</name>
    <dbReference type="NCBI Taxonomy" id="48467"/>
    <lineage>
        <taxon>Bacteria</taxon>
        <taxon>Pseudomonadati</taxon>
        <taxon>Verrucomicrobiota</taxon>
        <taxon>Verrucomicrobiia</taxon>
        <taxon>Verrucomicrobiales</taxon>
        <taxon>Verrucomicrobiaceae</taxon>
        <taxon>Prosthecobacter</taxon>
    </lineage>
</organism>
<evidence type="ECO:0000256" key="1">
    <source>
        <dbReference type="ARBA" id="ARBA00022729"/>
    </source>
</evidence>
<dbReference type="NCBIfam" id="TIGR02601">
    <property type="entry name" value="autotrns_rpt"/>
    <property type="match status" value="2"/>
</dbReference>
<proteinExistence type="predicted"/>
<evidence type="ECO:0000313" key="3">
    <source>
        <dbReference type="EMBL" id="SKA88169.1"/>
    </source>
</evidence>
<dbReference type="InterPro" id="IPR013425">
    <property type="entry name" value="Autotrns_rpt"/>
</dbReference>
<name>A0A1T4XFC9_9BACT</name>
<evidence type="ECO:0000256" key="2">
    <source>
        <dbReference type="SAM" id="SignalP"/>
    </source>
</evidence>
<dbReference type="InterPro" id="IPR011050">
    <property type="entry name" value="Pectin_lyase_fold/virulence"/>
</dbReference>
<dbReference type="SUPFAM" id="SSF51126">
    <property type="entry name" value="Pectin lyase-like"/>
    <property type="match status" value="2"/>
</dbReference>
<protein>
    <submittedName>
        <fullName evidence="3">PEP-CTERM protein-sorting domain-containing protein</fullName>
    </submittedName>
</protein>
<dbReference type="Proteomes" id="UP000190774">
    <property type="component" value="Unassembled WGS sequence"/>
</dbReference>
<feature type="chain" id="PRO_5012391403" evidence="2">
    <location>
        <begin position="33"/>
        <end position="1604"/>
    </location>
</feature>
<dbReference type="EMBL" id="FUYE01000004">
    <property type="protein sequence ID" value="SKA88169.1"/>
    <property type="molecule type" value="Genomic_DNA"/>
</dbReference>
<dbReference type="STRING" id="48467.SAMN02745166_01376"/>
<reference evidence="4" key="1">
    <citation type="submission" date="2017-02" db="EMBL/GenBank/DDBJ databases">
        <authorList>
            <person name="Varghese N."/>
            <person name="Submissions S."/>
        </authorList>
    </citation>
    <scope>NUCLEOTIDE SEQUENCE [LARGE SCALE GENOMIC DNA]</scope>
    <source>
        <strain evidence="4">ATCC 700200</strain>
    </source>
</reference>
<evidence type="ECO:0000313" key="4">
    <source>
        <dbReference type="Proteomes" id="UP000190774"/>
    </source>
</evidence>
<gene>
    <name evidence="3" type="ORF">SAMN02745166_01376</name>
</gene>